<protein>
    <submittedName>
        <fullName evidence="1">Uncharacterized protein</fullName>
    </submittedName>
</protein>
<proteinExistence type="predicted"/>
<comment type="caution">
    <text evidence="1">The sequence shown here is derived from an EMBL/GenBank/DDBJ whole genome shotgun (WGS) entry which is preliminary data.</text>
</comment>
<accession>A0A2N2E9W1</accession>
<reference evidence="1 2" key="1">
    <citation type="journal article" date="2017" name="ISME J.">
        <title>Potential for microbial H2 and metal transformations associated with novel bacteria and archaea in deep terrestrial subsurface sediments.</title>
        <authorList>
            <person name="Hernsdorf A.W."/>
            <person name="Amano Y."/>
            <person name="Miyakawa K."/>
            <person name="Ise K."/>
            <person name="Suzuki Y."/>
            <person name="Anantharaman K."/>
            <person name="Probst A."/>
            <person name="Burstein D."/>
            <person name="Thomas B.C."/>
            <person name="Banfield J.F."/>
        </authorList>
    </citation>
    <scope>NUCLEOTIDE SEQUENCE [LARGE SCALE GENOMIC DNA]</scope>
    <source>
        <strain evidence="1">HGW-Falkowbacteria-1</strain>
    </source>
</reference>
<dbReference type="EMBL" id="PHAI01000002">
    <property type="protein sequence ID" value="PKM91501.1"/>
    <property type="molecule type" value="Genomic_DNA"/>
</dbReference>
<sequence>MENHGNSQTTVDVKSKLGINVPMCSYKFERNILVRRFVDWANYDFVYPEIEKFISMTEWNNGIKSPTEIFWVLAGGRCEEEYAMEKMNLEIIRDRMLEESFKPADFVDLIIFGAMNPGRQESMSIVCLGTCLKIDGKKAYPFLGGNENVLRVLGVVLEEDIIQGIEYAFLAKPMFK</sequence>
<dbReference type="AlphaFoldDB" id="A0A2N2E9W1"/>
<organism evidence="1 2">
    <name type="scientific">Candidatus Falkowbacteria bacterium HGW-Falkowbacteria-1</name>
    <dbReference type="NCBI Taxonomy" id="2013768"/>
    <lineage>
        <taxon>Bacteria</taxon>
        <taxon>Candidatus Falkowiibacteriota</taxon>
    </lineage>
</organism>
<evidence type="ECO:0000313" key="1">
    <source>
        <dbReference type="EMBL" id="PKM91501.1"/>
    </source>
</evidence>
<evidence type="ECO:0000313" key="2">
    <source>
        <dbReference type="Proteomes" id="UP000233517"/>
    </source>
</evidence>
<name>A0A2N2E9W1_9BACT</name>
<gene>
    <name evidence="1" type="ORF">CVU82_02800</name>
</gene>
<dbReference type="Proteomes" id="UP000233517">
    <property type="component" value="Unassembled WGS sequence"/>
</dbReference>